<protein>
    <submittedName>
        <fullName evidence="9">Transcription elongation factor SPT6</fullName>
    </submittedName>
</protein>
<dbReference type="InterPro" id="IPR012340">
    <property type="entry name" value="NA-bd_OB-fold"/>
</dbReference>
<keyword evidence="3" id="KW-0804">Transcription</keyword>
<dbReference type="Gene3D" id="1.10.10.650">
    <property type="entry name" value="RuvA domain 2-like"/>
    <property type="match status" value="1"/>
</dbReference>
<dbReference type="GO" id="GO:0031491">
    <property type="term" value="F:nucleosome binding"/>
    <property type="evidence" value="ECO:0007669"/>
    <property type="project" value="TreeGrafter"/>
</dbReference>
<dbReference type="InterPro" id="IPR012337">
    <property type="entry name" value="RNaseH-like_sf"/>
</dbReference>
<dbReference type="SUPFAM" id="SSF158832">
    <property type="entry name" value="Tex N-terminal region-like"/>
    <property type="match status" value="1"/>
</dbReference>
<dbReference type="Gene3D" id="3.30.420.140">
    <property type="entry name" value="YqgF/RNase H-like domain"/>
    <property type="match status" value="1"/>
</dbReference>
<dbReference type="PROSITE" id="PS50001">
    <property type="entry name" value="SH2"/>
    <property type="match status" value="1"/>
</dbReference>
<feature type="compositionally biased region" description="Acidic residues" evidence="6">
    <location>
        <begin position="251"/>
        <end position="266"/>
    </location>
</feature>
<dbReference type="EMBL" id="DF142836">
    <property type="protein sequence ID" value="GAA47377.1"/>
    <property type="molecule type" value="Genomic_DNA"/>
</dbReference>
<evidence type="ECO:0000256" key="4">
    <source>
        <dbReference type="ARBA" id="ARBA00023242"/>
    </source>
</evidence>
<feature type="region of interest" description="Disordered" evidence="6">
    <location>
        <begin position="246"/>
        <end position="275"/>
    </location>
</feature>
<dbReference type="Pfam" id="PF22706">
    <property type="entry name" value="Tex_central_region"/>
    <property type="match status" value="1"/>
</dbReference>
<dbReference type="InterPro" id="IPR035420">
    <property type="entry name" value="Spt6_SH2"/>
</dbReference>
<name>G7Y340_CLOSI</name>
<dbReference type="Pfam" id="PF14633">
    <property type="entry name" value="SH2_2"/>
    <property type="match status" value="1"/>
</dbReference>
<dbReference type="PIRSF" id="PIRSF036947">
    <property type="entry name" value="Spt6"/>
    <property type="match status" value="1"/>
</dbReference>
<dbReference type="PANTHER" id="PTHR10145:SF6">
    <property type="entry name" value="TRANSCRIPTION ELONGATION FACTOR SPT6"/>
    <property type="match status" value="1"/>
</dbReference>
<dbReference type="InterPro" id="IPR035019">
    <property type="entry name" value="Spt6_SH2_N"/>
</dbReference>
<dbReference type="SUPFAM" id="SSF55550">
    <property type="entry name" value="SH2 domain"/>
    <property type="match status" value="1"/>
</dbReference>
<dbReference type="InterPro" id="IPR055179">
    <property type="entry name" value="Tex-like_central_region"/>
</dbReference>
<dbReference type="InterPro" id="IPR010994">
    <property type="entry name" value="RuvA_2-like"/>
</dbReference>
<keyword evidence="5" id="KW-0727">SH2 domain</keyword>
<dbReference type="FunFam" id="1.10.10.2740:FF:000002">
    <property type="entry name" value="Transcription elongation factor Spt6"/>
    <property type="match status" value="1"/>
</dbReference>
<keyword evidence="10" id="KW-1185">Reference proteome</keyword>
<dbReference type="Pfam" id="PF17674">
    <property type="entry name" value="HHH_9"/>
    <property type="match status" value="1"/>
</dbReference>
<dbReference type="InterPro" id="IPR023319">
    <property type="entry name" value="Tex-like_HTH_dom_sf"/>
</dbReference>
<dbReference type="InterPro" id="IPR003029">
    <property type="entry name" value="S1_domain"/>
</dbReference>
<evidence type="ECO:0000256" key="3">
    <source>
        <dbReference type="ARBA" id="ARBA00023163"/>
    </source>
</evidence>
<evidence type="ECO:0000259" key="8">
    <source>
        <dbReference type="PROSITE" id="PS50126"/>
    </source>
</evidence>
<feature type="compositionally biased region" description="Acidic residues" evidence="6">
    <location>
        <begin position="185"/>
        <end position="194"/>
    </location>
</feature>
<evidence type="ECO:0000313" key="10">
    <source>
        <dbReference type="Proteomes" id="UP000008909"/>
    </source>
</evidence>
<feature type="non-terminal residue" evidence="9">
    <location>
        <position position="1696"/>
    </location>
</feature>
<evidence type="ECO:0000313" key="9">
    <source>
        <dbReference type="EMBL" id="GAA47377.1"/>
    </source>
</evidence>
<dbReference type="InterPro" id="IPR028231">
    <property type="entry name" value="Spt6_YqgF"/>
</dbReference>
<dbReference type="InterPro" id="IPR036860">
    <property type="entry name" value="SH2_dom_sf"/>
</dbReference>
<comment type="similarity">
    <text evidence="2">Belongs to the SPT6 family.</text>
</comment>
<feature type="compositionally biased region" description="Acidic residues" evidence="6">
    <location>
        <begin position="38"/>
        <end position="51"/>
    </location>
</feature>
<dbReference type="InterPro" id="IPR035018">
    <property type="entry name" value="Spt6_SH2_C"/>
</dbReference>
<dbReference type="InterPro" id="IPR000980">
    <property type="entry name" value="SH2"/>
</dbReference>
<dbReference type="CDD" id="cd00164">
    <property type="entry name" value="S1_like"/>
    <property type="match status" value="1"/>
</dbReference>
<feature type="compositionally biased region" description="Acidic residues" evidence="6">
    <location>
        <begin position="62"/>
        <end position="86"/>
    </location>
</feature>
<dbReference type="Gene3D" id="1.10.150.850">
    <property type="entry name" value="Spt6, helix-hairpin-helix domain"/>
    <property type="match status" value="1"/>
</dbReference>
<dbReference type="InterPro" id="IPR028083">
    <property type="entry name" value="Spt6_acidic_N_dom"/>
</dbReference>
<feature type="compositionally biased region" description="Acidic residues" evidence="6">
    <location>
        <begin position="8"/>
        <end position="21"/>
    </location>
</feature>
<dbReference type="InterPro" id="IPR028088">
    <property type="entry name" value="Spt6_HTH_DNA-bd_dom"/>
</dbReference>
<organism evidence="9 10">
    <name type="scientific">Clonorchis sinensis</name>
    <name type="common">Chinese liver fluke</name>
    <dbReference type="NCBI Taxonomy" id="79923"/>
    <lineage>
        <taxon>Eukaryota</taxon>
        <taxon>Metazoa</taxon>
        <taxon>Spiralia</taxon>
        <taxon>Lophotrochozoa</taxon>
        <taxon>Platyhelminthes</taxon>
        <taxon>Trematoda</taxon>
        <taxon>Digenea</taxon>
        <taxon>Opisthorchiida</taxon>
        <taxon>Opisthorchiata</taxon>
        <taxon>Opisthorchiidae</taxon>
        <taxon>Clonorchis</taxon>
    </lineage>
</organism>
<dbReference type="GO" id="GO:0042393">
    <property type="term" value="F:histone binding"/>
    <property type="evidence" value="ECO:0007669"/>
    <property type="project" value="TreeGrafter"/>
</dbReference>
<dbReference type="Proteomes" id="UP000008909">
    <property type="component" value="Unassembled WGS sequence"/>
</dbReference>
<dbReference type="InterPro" id="IPR023323">
    <property type="entry name" value="Tex-like_dom_sf"/>
</dbReference>
<dbReference type="GO" id="GO:0003677">
    <property type="term" value="F:DNA binding"/>
    <property type="evidence" value="ECO:0007669"/>
    <property type="project" value="InterPro"/>
</dbReference>
<dbReference type="Pfam" id="PF14641">
    <property type="entry name" value="HTH_44"/>
    <property type="match status" value="1"/>
</dbReference>
<dbReference type="InterPro" id="IPR032706">
    <property type="entry name" value="Spt6_HHH"/>
</dbReference>
<proteinExistence type="inferred from homology"/>
<dbReference type="InterPro" id="IPR042066">
    <property type="entry name" value="Spt6_death-like"/>
</dbReference>
<dbReference type="GO" id="GO:0034728">
    <property type="term" value="P:nucleosome organization"/>
    <property type="evidence" value="ECO:0007669"/>
    <property type="project" value="TreeGrafter"/>
</dbReference>
<gene>
    <name evidence="9" type="ORF">CLF_100285</name>
</gene>
<feature type="domain" description="SH2" evidence="7">
    <location>
        <begin position="1360"/>
        <end position="1461"/>
    </location>
</feature>
<keyword evidence="9" id="KW-0251">Elongation factor</keyword>
<comment type="subcellular location">
    <subcellularLocation>
        <location evidence="1">Nucleus</location>
    </subcellularLocation>
</comment>
<dbReference type="InterPro" id="IPR041692">
    <property type="entry name" value="HHH_9"/>
</dbReference>
<feature type="compositionally biased region" description="Acidic residues" evidence="6">
    <location>
        <begin position="94"/>
        <end position="105"/>
    </location>
</feature>
<evidence type="ECO:0000256" key="2">
    <source>
        <dbReference type="ARBA" id="ARBA00009253"/>
    </source>
</evidence>
<dbReference type="GO" id="GO:0003746">
    <property type="term" value="F:translation elongation factor activity"/>
    <property type="evidence" value="ECO:0007669"/>
    <property type="project" value="UniProtKB-KW"/>
</dbReference>
<dbReference type="Gene3D" id="1.10.10.2740">
    <property type="entry name" value="Spt6, Death-like domain"/>
    <property type="match status" value="1"/>
</dbReference>
<dbReference type="GO" id="GO:0140673">
    <property type="term" value="P:transcription elongation-coupled chromatin remodeling"/>
    <property type="evidence" value="ECO:0007669"/>
    <property type="project" value="InterPro"/>
</dbReference>
<accession>G7Y340</accession>
<dbReference type="SUPFAM" id="SSF47781">
    <property type="entry name" value="RuvA domain 2-like"/>
    <property type="match status" value="2"/>
</dbReference>
<feature type="region of interest" description="Disordered" evidence="6">
    <location>
        <begin position="1"/>
        <end position="105"/>
    </location>
</feature>
<dbReference type="Gene3D" id="1.10.3500.10">
    <property type="entry name" value="Tex N-terminal region-like"/>
    <property type="match status" value="1"/>
</dbReference>
<reference key="2">
    <citation type="submission" date="2011-10" db="EMBL/GenBank/DDBJ databases">
        <title>The genome and transcriptome sequence of Clonorchis sinensis provide insights into the carcinogenic liver fluke.</title>
        <authorList>
            <person name="Wang X."/>
            <person name="Huang Y."/>
            <person name="Chen W."/>
            <person name="Liu H."/>
            <person name="Guo L."/>
            <person name="Chen Y."/>
            <person name="Luo F."/>
            <person name="Zhou W."/>
            <person name="Sun J."/>
            <person name="Mao Q."/>
            <person name="Liang P."/>
            <person name="Zhou C."/>
            <person name="Tian Y."/>
            <person name="Men J."/>
            <person name="Lv X."/>
            <person name="Huang L."/>
            <person name="Zhou J."/>
            <person name="Hu Y."/>
            <person name="Li R."/>
            <person name="Zhang F."/>
            <person name="Lei H."/>
            <person name="Li X."/>
            <person name="Hu X."/>
            <person name="Liang C."/>
            <person name="Xu J."/>
            <person name="Wu Z."/>
            <person name="Yu X."/>
        </authorList>
    </citation>
    <scope>NUCLEOTIDE SEQUENCE</scope>
    <source>
        <strain>Henan</strain>
    </source>
</reference>
<dbReference type="SUPFAM" id="SSF53098">
    <property type="entry name" value="Ribonuclease H-like"/>
    <property type="match status" value="1"/>
</dbReference>
<keyword evidence="9" id="KW-0648">Protein biosynthesis</keyword>
<dbReference type="Pfam" id="PF14639">
    <property type="entry name" value="YqgF"/>
    <property type="match status" value="1"/>
</dbReference>
<feature type="domain" description="S1 motif" evidence="8">
    <location>
        <begin position="1256"/>
        <end position="1310"/>
    </location>
</feature>
<dbReference type="PROSITE" id="PS50126">
    <property type="entry name" value="S1"/>
    <property type="match status" value="1"/>
</dbReference>
<feature type="region of interest" description="Disordered" evidence="6">
    <location>
        <begin position="122"/>
        <end position="146"/>
    </location>
</feature>
<dbReference type="PANTHER" id="PTHR10145">
    <property type="entry name" value="TRANSCRIPTION ELONGATION FACTOR SPT6"/>
    <property type="match status" value="1"/>
</dbReference>
<evidence type="ECO:0000259" key="7">
    <source>
        <dbReference type="PROSITE" id="PS50001"/>
    </source>
</evidence>
<feature type="region of interest" description="Disordered" evidence="6">
    <location>
        <begin position="158"/>
        <end position="194"/>
    </location>
</feature>
<keyword evidence="4" id="KW-0539">Nucleus</keyword>
<dbReference type="Pfam" id="PF14632">
    <property type="entry name" value="SPT6_acidic"/>
    <property type="match status" value="1"/>
</dbReference>
<dbReference type="Pfam" id="PF14635">
    <property type="entry name" value="HHH_7"/>
    <property type="match status" value="1"/>
</dbReference>
<dbReference type="CDD" id="cd09918">
    <property type="entry name" value="SH2_Nterm_SPT6_like"/>
    <property type="match status" value="1"/>
</dbReference>
<dbReference type="InterPro" id="IPR037027">
    <property type="entry name" value="YqgF/RNaseH-like_dom_sf"/>
</dbReference>
<feature type="region of interest" description="Disordered" evidence="6">
    <location>
        <begin position="493"/>
        <end position="515"/>
    </location>
</feature>
<evidence type="ECO:0000256" key="6">
    <source>
        <dbReference type="SAM" id="MobiDB-lite"/>
    </source>
</evidence>
<dbReference type="GO" id="GO:0008023">
    <property type="term" value="C:transcription elongation factor complex"/>
    <property type="evidence" value="ECO:0007669"/>
    <property type="project" value="TreeGrafter"/>
</dbReference>
<dbReference type="Gene3D" id="3.30.505.10">
    <property type="entry name" value="SH2 domain"/>
    <property type="match status" value="2"/>
</dbReference>
<dbReference type="Gene3D" id="2.40.50.140">
    <property type="entry name" value="Nucleic acid-binding proteins"/>
    <property type="match status" value="1"/>
</dbReference>
<dbReference type="InterPro" id="IPR017072">
    <property type="entry name" value="TF_Spt6"/>
</dbReference>
<sequence length="1696" mass="194882">MSSLVDSEASEASELSEEEELGGQKISNKHRPKVPDSSDSEEEEVDLANEEEICRKEGEGWIVDEEEEEEDGAGSGGSEEDSDDAGDNERDNYRDEDDDALDEEDFQLIRENIGLDLKKHKKRRLVVDDDDESDEEQVSAKKVAREVDHGREVVARQIFEDDDDEDGGSAADAPNKAASFRVTGDEEEEEDYDDMGDFIVDDRAGEAPAKTTRRIVHKDAALQQAQDIFGVDFDMSEFEAFRKGHAAGGEEYSEESEVEYSDDEEASASVRRKQRKPRSSVVLDDRVYELFDPSDLERAYYSQADERVRKTDIPERFQLRQVPVQSIDPYSPNYAQELTELSDEANWIYRKAFKEEPELKPPSVIPKILETLKLMRESLFEVPFIAFYRKECVERDLNIKDLWRIYQLDEKWTILNQRKRNMIQLFQKLHDFFEATSPDDPGSVQKKHANSVLKLISCARSAESLEELIDVRLNYLLHYSSFTEPMQRWFKRKQEKDEAKKDGVEVDENEEESYLPEQGNAVPLTFSFDPLTGRQIRQRQARATASYEVAKRAALGGLVQRFGLSAAQFAENVQDQYLRHDVDQCPMLPLDAAGDFLSPQFPTANVALSAARYMLAFEISREPFVRRMMRQMFQSQAVISVRPTPRGVKEIDESHPLISIKYLKNKPVSDLMGSVLFLHLHNASLEKLLTYEIHLPSEHIRGLSLLDELQRFFHQDEFSSLVQAWNEERSLVLKQAAEEFIFPVLIRELKDKMLEASQQAVLRMCAKRLFNYLQVAPYPPDGHSGRGHGDSESHVSGAVWSKGARVLAMAIKDEDDARQSVVSAVYLDSNGEVVDFLHLHGLMQSNRVQEDFKKLKEKDMQRLSGFMVKHRPQVIVIGCDCRRALYLQEDIQRLVDELASERRLPRIHVELMETELSIVFAQSSRASADLPVSYSPLLRQAISLGRRLQDPLAEFSQLVNTEEEILGVRWHPLQDSLPREKLLEALEIEFINRVNEVGVDVNRCLSHPHTAGVLQFVSGLGPRKSLHMLKILRHRKMFLTNRMQLVTVIKFGPRVVINSAGFIKIDTAAVRDLDADDVEILDSTRVHPESYDLAKKMAVDALEYEDNEECDPTTALEEIVQSPARLRELDLDAFAEELKRQDHGDKHITLYDIRKELNNRYRDYRAPYQSANPEMIFSMVTHETPETFHVGRLIECRVVAVATRRPRPEQLDNANPTKNETNGLWMCPFCRQDNFQFLNNVWSHFDNNECPGQAVGLRVQLDNGIAGFIPLRLTDPPAEKLFERAQPGTLIRCRVMKIDITKFNVELTCKQSDLQDERHMWRPRPDPFYDYEADEQDVLAEETAKAKVKENATPYLSRVIFHPYYKNISYDQLLAMEPELEPGSIVIRPSRRGADHLTVSWKVDDGTLQHIDVLEKEKTNSFSLGRLLIIGDEEFEDLDEIVARHVQPMASLVRDIMTYRYYRDSRGGDRAVLGALLLQEKSNNPDRIPYFLSSTKDRPGYFLLAYMPNRTPHFELFSVRPEGFRFRRLIFPNLDRMITWFKEHYNDVVPISTRFSFAKLPDFFTNPVHRLPNDLRPLRELYYSVFSHHRMQVGMMFSYHTLRVTSPSVTFRGFRGTGMWLVVIRFPSELSVKIQKPVGEDDGSSTQKGGLPQRVETLVAQVRVLVADQMVIRGAWQLGCKRSSTSRGGVISVQWR</sequence>
<feature type="compositionally biased region" description="Acidic residues" evidence="6">
    <location>
        <begin position="128"/>
        <end position="137"/>
    </location>
</feature>
<evidence type="ECO:0000256" key="1">
    <source>
        <dbReference type="ARBA" id="ARBA00004123"/>
    </source>
</evidence>
<evidence type="ECO:0000256" key="5">
    <source>
        <dbReference type="PROSITE-ProRule" id="PRU00191"/>
    </source>
</evidence>
<reference evidence="9" key="1">
    <citation type="journal article" date="2011" name="Genome Biol.">
        <title>The draft genome of the carcinogenic human liver fluke Clonorchis sinensis.</title>
        <authorList>
            <person name="Wang X."/>
            <person name="Chen W."/>
            <person name="Huang Y."/>
            <person name="Sun J."/>
            <person name="Men J."/>
            <person name="Liu H."/>
            <person name="Luo F."/>
            <person name="Guo L."/>
            <person name="Lv X."/>
            <person name="Deng C."/>
            <person name="Zhou C."/>
            <person name="Fan Y."/>
            <person name="Li X."/>
            <person name="Huang L."/>
            <person name="Hu Y."/>
            <person name="Liang C."/>
            <person name="Hu X."/>
            <person name="Xu J."/>
            <person name="Yu X."/>
        </authorList>
    </citation>
    <scope>NUCLEOTIDE SEQUENCE [LARGE SCALE GENOMIC DNA]</scope>
    <source>
        <strain evidence="9">Henan</strain>
    </source>
</reference>
<dbReference type="CDD" id="cd09928">
    <property type="entry name" value="SH2_Cterm_SPT6_like"/>
    <property type="match status" value="1"/>
</dbReference>
<feature type="compositionally biased region" description="Acidic residues" evidence="6">
    <location>
        <begin position="505"/>
        <end position="514"/>
    </location>
</feature>
<feature type="compositionally biased region" description="Basic and acidic residues" evidence="6">
    <location>
        <begin position="493"/>
        <end position="504"/>
    </location>
</feature>